<keyword evidence="8" id="KW-0255">Endonuclease</keyword>
<comment type="similarity">
    <text evidence="3">Belongs to the RNase Z family.</text>
</comment>
<evidence type="ECO:0000256" key="9">
    <source>
        <dbReference type="ARBA" id="ARBA00022801"/>
    </source>
</evidence>
<evidence type="ECO:0000256" key="8">
    <source>
        <dbReference type="ARBA" id="ARBA00022759"/>
    </source>
</evidence>
<comment type="catalytic activity">
    <reaction evidence="1">
        <text>Endonucleolytic cleavage of RNA, removing extra 3' nucleotides from tRNA precursor, generating 3' termini of tRNAs. A 3'-hydroxy group is left at the tRNA terminus and a 5'-phosphoryl group is left at the trailer molecule.</text>
        <dbReference type="EC" id="3.1.26.11"/>
    </reaction>
</comment>
<keyword evidence="9" id="KW-0378">Hydrolase</keyword>
<dbReference type="EMBL" id="CAJZBQ010000009">
    <property type="protein sequence ID" value="CAG9312795.1"/>
    <property type="molecule type" value="Genomic_DNA"/>
</dbReference>
<dbReference type="AlphaFoldDB" id="A0AAU9IG55"/>
<dbReference type="GO" id="GO:1990180">
    <property type="term" value="P:mitochondrial tRNA 3'-end processing"/>
    <property type="evidence" value="ECO:0007669"/>
    <property type="project" value="TreeGrafter"/>
</dbReference>
<dbReference type="EC" id="3.1.26.11" evidence="4"/>
<evidence type="ECO:0000256" key="1">
    <source>
        <dbReference type="ARBA" id="ARBA00000402"/>
    </source>
</evidence>
<evidence type="ECO:0000313" key="13">
    <source>
        <dbReference type="EMBL" id="CAG9312795.1"/>
    </source>
</evidence>
<name>A0AAU9IG55_9CILI</name>
<dbReference type="GO" id="GO:0046872">
    <property type="term" value="F:metal ion binding"/>
    <property type="evidence" value="ECO:0007669"/>
    <property type="project" value="UniProtKB-KW"/>
</dbReference>
<dbReference type="Pfam" id="PF13691">
    <property type="entry name" value="Lactamase_B_4"/>
    <property type="match status" value="1"/>
</dbReference>
<dbReference type="Gene3D" id="3.60.15.10">
    <property type="entry name" value="Ribonuclease Z/Hydroxyacylglutathione hydrolase-like"/>
    <property type="match status" value="2"/>
</dbReference>
<sequence length="688" mass="77898">MRYYLQMLGVPSKLTSPCFMLFFDSKRYLFNAGENLQRCLLESKVRKSKITDVFLTGIHTEAIAALPSLMLNMASDTRKGYRCKIHGPVGIAAFIEAACTFSWLDKFDIIEYGDRDVNTHISRITTERSYKDENISVKIVSLNSFDERWLEMPDGNRLRMPRESCASYFIECMAHPRKFRVEKAKELGVPPGKLFGRLANGETLEINGRVITPDDVLDPPSKPPAFGVIDIPSIQYLYPHISDVICNYFTGEFDFSALIHMSPTTVLLDPGYQTFLEMMPEGTKNIVFNRHLTANFKNTMQTPIFRGSDILLTELNAVSPKNFKLSTEMYEKVDLLLEENIKKNFKNLIIPQFKAKLNLSPPEMNGTIDETDCLDPLNPEEIVKRVTDMECPPFLTLNRISYEDFIDMSQPNSDPAVLLLGTASMKPGKYRNVSGIWIGEFGSSLLFDCGEGTYGQLCRHFGEDINQALIDIKTIFISHLHADHHLGTIKLIYERSKLTNEPITIIAPIAYQIYLQICNELMGPLLFRFEPITNNHILPNFSSVQCIKVDHSIEAYGFVIQHQTGWKIVYSGDTRPCQALVEAGNNASLLIHEATFDDDLAGDASEKMHSTIGEALNVAVQMNAWKVVLTHFSQRYSKRPQNAQVDAVVGFDLMKIKLSESYEAVQNVNRLLKLFEETEKIEGEEEQA</sequence>
<dbReference type="Proteomes" id="UP001162131">
    <property type="component" value="Unassembled WGS sequence"/>
</dbReference>
<feature type="domain" description="tRNase Z endonuclease" evidence="12">
    <location>
        <begin position="6"/>
        <end position="59"/>
    </location>
</feature>
<proteinExistence type="inferred from homology"/>
<dbReference type="InterPro" id="IPR027794">
    <property type="entry name" value="tRNase_Z_dom"/>
</dbReference>
<evidence type="ECO:0000256" key="2">
    <source>
        <dbReference type="ARBA" id="ARBA00001947"/>
    </source>
</evidence>
<evidence type="ECO:0000259" key="12">
    <source>
        <dbReference type="Pfam" id="PF13691"/>
    </source>
</evidence>
<dbReference type="GO" id="GO:0042781">
    <property type="term" value="F:3'-tRNA processing endoribonuclease activity"/>
    <property type="evidence" value="ECO:0007669"/>
    <property type="project" value="UniProtKB-EC"/>
</dbReference>
<evidence type="ECO:0000256" key="10">
    <source>
        <dbReference type="ARBA" id="ARBA00022833"/>
    </source>
</evidence>
<dbReference type="Pfam" id="PF12706">
    <property type="entry name" value="Lactamase_B_2"/>
    <property type="match status" value="1"/>
</dbReference>
<dbReference type="CDD" id="cd07718">
    <property type="entry name" value="RNaseZ_ELAC1_ELAC2-C-term-like_MBL-fold"/>
    <property type="match status" value="1"/>
</dbReference>
<dbReference type="InterPro" id="IPR001279">
    <property type="entry name" value="Metallo-B-lactamas"/>
</dbReference>
<organism evidence="13 14">
    <name type="scientific">Blepharisma stoltei</name>
    <dbReference type="NCBI Taxonomy" id="1481888"/>
    <lineage>
        <taxon>Eukaryota</taxon>
        <taxon>Sar</taxon>
        <taxon>Alveolata</taxon>
        <taxon>Ciliophora</taxon>
        <taxon>Postciliodesmatophora</taxon>
        <taxon>Heterotrichea</taxon>
        <taxon>Heterotrichida</taxon>
        <taxon>Blepharismidae</taxon>
        <taxon>Blepharisma</taxon>
    </lineage>
</organism>
<keyword evidence="10" id="KW-0862">Zinc</keyword>
<evidence type="ECO:0000256" key="7">
    <source>
        <dbReference type="ARBA" id="ARBA00022723"/>
    </source>
</evidence>
<evidence type="ECO:0000256" key="4">
    <source>
        <dbReference type="ARBA" id="ARBA00012477"/>
    </source>
</evidence>
<reference evidence="13" key="1">
    <citation type="submission" date="2021-09" db="EMBL/GenBank/DDBJ databases">
        <authorList>
            <consortium name="AG Swart"/>
            <person name="Singh M."/>
            <person name="Singh A."/>
            <person name="Seah K."/>
            <person name="Emmerich C."/>
        </authorList>
    </citation>
    <scope>NUCLEOTIDE SEQUENCE</scope>
    <source>
        <strain evidence="13">ATCC30299</strain>
    </source>
</reference>
<evidence type="ECO:0000256" key="6">
    <source>
        <dbReference type="ARBA" id="ARBA00022722"/>
    </source>
</evidence>
<keyword evidence="14" id="KW-1185">Reference proteome</keyword>
<dbReference type="InterPro" id="IPR036866">
    <property type="entry name" value="RibonucZ/Hydroxyglut_hydro"/>
</dbReference>
<evidence type="ECO:0000259" key="11">
    <source>
        <dbReference type="Pfam" id="PF12706"/>
    </source>
</evidence>
<feature type="domain" description="Metallo-beta-lactamase" evidence="11">
    <location>
        <begin position="445"/>
        <end position="632"/>
    </location>
</feature>
<evidence type="ECO:0000256" key="5">
    <source>
        <dbReference type="ARBA" id="ARBA00022694"/>
    </source>
</evidence>
<keyword evidence="7" id="KW-0479">Metal-binding</keyword>
<dbReference type="SUPFAM" id="SSF56281">
    <property type="entry name" value="Metallo-hydrolase/oxidoreductase"/>
    <property type="match status" value="2"/>
</dbReference>
<keyword evidence="5" id="KW-0819">tRNA processing</keyword>
<protein>
    <recommendedName>
        <fullName evidence="4">ribonuclease Z</fullName>
        <ecNumber evidence="4">3.1.26.11</ecNumber>
    </recommendedName>
</protein>
<dbReference type="PANTHER" id="PTHR12553:SF49">
    <property type="entry name" value="ZINC PHOSPHODIESTERASE ELAC PROTEIN 2"/>
    <property type="match status" value="1"/>
</dbReference>
<dbReference type="PANTHER" id="PTHR12553">
    <property type="entry name" value="ZINC PHOSPHODIESTERASE ELAC PROTEIN 2"/>
    <property type="match status" value="1"/>
</dbReference>
<gene>
    <name evidence="13" type="ORF">BSTOLATCC_MIC7590</name>
</gene>
<evidence type="ECO:0000313" key="14">
    <source>
        <dbReference type="Proteomes" id="UP001162131"/>
    </source>
</evidence>
<dbReference type="InterPro" id="IPR047151">
    <property type="entry name" value="RNZ2-like"/>
</dbReference>
<accession>A0AAU9IG55</accession>
<comment type="caution">
    <text evidence="13">The sequence shown here is derived from an EMBL/GenBank/DDBJ whole genome shotgun (WGS) entry which is preliminary data.</text>
</comment>
<comment type="cofactor">
    <cofactor evidence="2">
        <name>Zn(2+)</name>
        <dbReference type="ChEBI" id="CHEBI:29105"/>
    </cofactor>
</comment>
<keyword evidence="6" id="KW-0540">Nuclease</keyword>
<dbReference type="GO" id="GO:0005739">
    <property type="term" value="C:mitochondrion"/>
    <property type="evidence" value="ECO:0007669"/>
    <property type="project" value="TreeGrafter"/>
</dbReference>
<evidence type="ECO:0000256" key="3">
    <source>
        <dbReference type="ARBA" id="ARBA00007823"/>
    </source>
</evidence>